<gene>
    <name evidence="1" type="ORF">FKG95_09420</name>
</gene>
<dbReference type="Proteomes" id="UP000315252">
    <property type="component" value="Unassembled WGS sequence"/>
</dbReference>
<reference evidence="1 2" key="1">
    <citation type="submission" date="2019-06" db="EMBL/GenBank/DDBJ databases">
        <title>Whole genome sequence for Rhodospirillaceae sp. R148.</title>
        <authorList>
            <person name="Wang G."/>
        </authorList>
    </citation>
    <scope>NUCLEOTIDE SEQUENCE [LARGE SCALE GENOMIC DNA]</scope>
    <source>
        <strain evidence="1 2">R148</strain>
    </source>
</reference>
<dbReference type="AlphaFoldDB" id="A0A545TT45"/>
<name>A0A545TT45_9PROT</name>
<dbReference type="RefSeq" id="WP_142896108.1">
    <property type="nucleotide sequence ID" value="NZ_ML660054.1"/>
</dbReference>
<evidence type="ECO:0000313" key="1">
    <source>
        <dbReference type="EMBL" id="TQV80395.1"/>
    </source>
</evidence>
<keyword evidence="2" id="KW-1185">Reference proteome</keyword>
<dbReference type="OrthoDB" id="7346466at2"/>
<accession>A0A545TT45</accession>
<comment type="caution">
    <text evidence="1">The sequence shown here is derived from an EMBL/GenBank/DDBJ whole genome shotgun (WGS) entry which is preliminary data.</text>
</comment>
<proteinExistence type="predicted"/>
<dbReference type="EMBL" id="VHSH01000003">
    <property type="protein sequence ID" value="TQV80395.1"/>
    <property type="molecule type" value="Genomic_DNA"/>
</dbReference>
<sequence>MVESSSDNQKNKASPRYITSRALLANCHPKIAEIFHYWNRKRGDRRMPSRSEIAPEDFVSHLPGILLVDVEGLDRNGVGIFRYRVVGTEEVALRGYDPTGRDVREGFFGPSLEDVIECYDYVRREGIFIYDPLEYETPDGRWRDESTIFLPLSEDGDTVSQIMVYSIKRDSKFTF</sequence>
<dbReference type="InterPro" id="IPR009922">
    <property type="entry name" value="DUF1457"/>
</dbReference>
<organism evidence="1 2">
    <name type="scientific">Denitrobaculum tricleocarpae</name>
    <dbReference type="NCBI Taxonomy" id="2591009"/>
    <lineage>
        <taxon>Bacteria</taxon>
        <taxon>Pseudomonadati</taxon>
        <taxon>Pseudomonadota</taxon>
        <taxon>Alphaproteobacteria</taxon>
        <taxon>Rhodospirillales</taxon>
        <taxon>Rhodospirillaceae</taxon>
        <taxon>Denitrobaculum</taxon>
    </lineage>
</organism>
<protein>
    <submittedName>
        <fullName evidence="1">PAS domain-containing protein</fullName>
    </submittedName>
</protein>
<dbReference type="Pfam" id="PF07310">
    <property type="entry name" value="PAS_5"/>
    <property type="match status" value="1"/>
</dbReference>
<evidence type="ECO:0000313" key="2">
    <source>
        <dbReference type="Proteomes" id="UP000315252"/>
    </source>
</evidence>